<organism evidence="1 2">
    <name type="scientific">Corynebacterium crudilactis</name>
    <dbReference type="NCBI Taxonomy" id="1652495"/>
    <lineage>
        <taxon>Bacteria</taxon>
        <taxon>Bacillati</taxon>
        <taxon>Actinomycetota</taxon>
        <taxon>Actinomycetes</taxon>
        <taxon>Mycobacteriales</taxon>
        <taxon>Corynebacteriaceae</taxon>
        <taxon>Corynebacterium</taxon>
    </lineage>
</organism>
<keyword evidence="2" id="KW-1185">Reference proteome</keyword>
<name>A0A172QU52_9CORY</name>
<dbReference type="KEGG" id="ccjz:ccrud_08410"/>
<sequence length="348" mass="38254">MKFSKLADQVWGQEPDDQVRSFVFMSNLDAQETAGTMDVSVSVERIHADLVGNTELSSELYFVPDEWDEALGWVKLNYPLIDDTASASLDIVLDANYQPLPGQSFEPEALTLIDALLQHGEQAAAAQPWQRTTFHTAHMHPADASEECEYCAVLRQRGYIQAHEEIQQTIPLAVLAMKEWSAGDFTVVEVEGTDFPTALVPGIVELQHRAALDIPHGQLSVAPAEWDEHRLSQQSERILKTGTQLFTVLFVHDEQVAALSSIAIPPGSNPDVAEQGLTIVHPSYRGRGLGTSVKLAGLSLLAKNHPEIQRVATSNAVDNQAMLAINRAVGATEISRTTLWEKKECSQR</sequence>
<dbReference type="OrthoDB" id="4408039at2"/>
<protein>
    <submittedName>
        <fullName evidence="1">Acetyltransferase</fullName>
    </submittedName>
</protein>
<dbReference type="Gene3D" id="3.40.630.30">
    <property type="match status" value="1"/>
</dbReference>
<dbReference type="InterPro" id="IPR016181">
    <property type="entry name" value="Acyl_CoA_acyltransferase"/>
</dbReference>
<evidence type="ECO:0000313" key="1">
    <source>
        <dbReference type="EMBL" id="ANE04222.1"/>
    </source>
</evidence>
<dbReference type="SUPFAM" id="SSF55729">
    <property type="entry name" value="Acyl-CoA N-acyltransferases (Nat)"/>
    <property type="match status" value="1"/>
</dbReference>
<dbReference type="Proteomes" id="UP000076929">
    <property type="component" value="Chromosome"/>
</dbReference>
<gene>
    <name evidence="1" type="ORF">ccrud_08410</name>
</gene>
<proteinExistence type="predicted"/>
<dbReference type="AlphaFoldDB" id="A0A172QU52"/>
<dbReference type="RefSeq" id="WP_066566121.1">
    <property type="nucleotide sequence ID" value="NZ_CP015622.1"/>
</dbReference>
<accession>A0A172QU52</accession>
<evidence type="ECO:0000313" key="2">
    <source>
        <dbReference type="Proteomes" id="UP000076929"/>
    </source>
</evidence>
<reference evidence="1 2" key="1">
    <citation type="submission" date="2016-05" db="EMBL/GenBank/DDBJ databases">
        <title>Complete genome sequence of Corynebacterium crudilactis, a new Corynebacterium species isolated from raw cow's milk.</title>
        <authorList>
            <person name="Christian R."/>
            <person name="Zimmermann J."/>
            <person name="Lipski A."/>
            <person name="Kalinowski J."/>
        </authorList>
    </citation>
    <scope>NUCLEOTIDE SEQUENCE [LARGE SCALE GENOMIC DNA]</scope>
    <source>
        <strain evidence="1 2">JZ16</strain>
    </source>
</reference>
<keyword evidence="1" id="KW-0808">Transferase</keyword>
<dbReference type="STRING" id="1652495.ccrud_08410"/>
<dbReference type="EMBL" id="CP015622">
    <property type="protein sequence ID" value="ANE04222.1"/>
    <property type="molecule type" value="Genomic_DNA"/>
</dbReference>
<dbReference type="CDD" id="cd04301">
    <property type="entry name" value="NAT_SF"/>
    <property type="match status" value="1"/>
</dbReference>
<dbReference type="GO" id="GO:0016740">
    <property type="term" value="F:transferase activity"/>
    <property type="evidence" value="ECO:0007669"/>
    <property type="project" value="UniProtKB-KW"/>
</dbReference>